<keyword evidence="2" id="KW-1185">Reference proteome</keyword>
<organism evidence="1 2">
    <name type="scientific">Rubrivirga marina</name>
    <dbReference type="NCBI Taxonomy" id="1196024"/>
    <lineage>
        <taxon>Bacteria</taxon>
        <taxon>Pseudomonadati</taxon>
        <taxon>Rhodothermota</taxon>
        <taxon>Rhodothermia</taxon>
        <taxon>Rhodothermales</taxon>
        <taxon>Rubricoccaceae</taxon>
        <taxon>Rubrivirga</taxon>
    </lineage>
</organism>
<name>A0A271J4S0_9BACT</name>
<dbReference type="Proteomes" id="UP000216339">
    <property type="component" value="Unassembled WGS sequence"/>
</dbReference>
<reference evidence="1 2" key="1">
    <citation type="submission" date="2016-11" db="EMBL/GenBank/DDBJ databases">
        <title>Study of marine rhodopsin-containing bacteria.</title>
        <authorList>
            <person name="Yoshizawa S."/>
            <person name="Kumagai Y."/>
            <person name="Kogure K."/>
        </authorList>
    </citation>
    <scope>NUCLEOTIDE SEQUENCE [LARGE SCALE GENOMIC DNA]</scope>
    <source>
        <strain evidence="1 2">SAORIC-28</strain>
    </source>
</reference>
<evidence type="ECO:0000313" key="2">
    <source>
        <dbReference type="Proteomes" id="UP000216339"/>
    </source>
</evidence>
<comment type="caution">
    <text evidence="1">The sequence shown here is derived from an EMBL/GenBank/DDBJ whole genome shotgun (WGS) entry which is preliminary data.</text>
</comment>
<accession>A0A271J4S0</accession>
<evidence type="ECO:0000313" key="1">
    <source>
        <dbReference type="EMBL" id="PAP78350.1"/>
    </source>
</evidence>
<gene>
    <name evidence="1" type="ORF">BSZ37_18950</name>
</gene>
<dbReference type="AlphaFoldDB" id="A0A271J4S0"/>
<dbReference type="RefSeq" id="WP_095512035.1">
    <property type="nucleotide sequence ID" value="NZ_MQWD01000001.1"/>
</dbReference>
<sequence length="148" mass="16667">MTPFSTDPYLSGNPIVGAVVVPDDAEWPVLAPGQIVFVERLRPRGANYFERVFALDYEGAVIVRHIQIFGPLCRVWGANENYRWGSGRALELPPVEGWPKADWTRSGFVRPQLTLLGPVVYPYRHAAQLEMGRPDGRRTPAIYFAWGN</sequence>
<dbReference type="EMBL" id="MQWD01000001">
    <property type="protein sequence ID" value="PAP78350.1"/>
    <property type="molecule type" value="Genomic_DNA"/>
</dbReference>
<proteinExistence type="predicted"/>
<protein>
    <submittedName>
        <fullName evidence="1">Uncharacterized protein</fullName>
    </submittedName>
</protein>